<keyword evidence="2" id="KW-1185">Reference proteome</keyword>
<evidence type="ECO:0000313" key="1">
    <source>
        <dbReference type="EMBL" id="CAG8598737.1"/>
    </source>
</evidence>
<dbReference type="EMBL" id="CAJVPY010003694">
    <property type="protein sequence ID" value="CAG8598737.1"/>
    <property type="molecule type" value="Genomic_DNA"/>
</dbReference>
<organism evidence="1 2">
    <name type="scientific">Dentiscutata erythropus</name>
    <dbReference type="NCBI Taxonomy" id="1348616"/>
    <lineage>
        <taxon>Eukaryota</taxon>
        <taxon>Fungi</taxon>
        <taxon>Fungi incertae sedis</taxon>
        <taxon>Mucoromycota</taxon>
        <taxon>Glomeromycotina</taxon>
        <taxon>Glomeromycetes</taxon>
        <taxon>Diversisporales</taxon>
        <taxon>Gigasporaceae</taxon>
        <taxon>Dentiscutata</taxon>
    </lineage>
</organism>
<gene>
    <name evidence="1" type="ORF">DERYTH_LOCUS7534</name>
</gene>
<sequence length="99" mass="10799">GEPSYNEAKYLVVNVFNFGPRTLRFVSAQIAAGVAVSIPDPGAVITSRASKGNMARLVFKQNDWSINPRGPEVNLIFKGKKGGFNHGNGCIKFELFEEL</sequence>
<protein>
    <submittedName>
        <fullName evidence="1">22020_t:CDS:1</fullName>
    </submittedName>
</protein>
<reference evidence="1" key="1">
    <citation type="submission" date="2021-06" db="EMBL/GenBank/DDBJ databases">
        <authorList>
            <person name="Kallberg Y."/>
            <person name="Tangrot J."/>
            <person name="Rosling A."/>
        </authorList>
    </citation>
    <scope>NUCLEOTIDE SEQUENCE</scope>
    <source>
        <strain evidence="1">MA453B</strain>
    </source>
</reference>
<proteinExistence type="predicted"/>
<feature type="non-terminal residue" evidence="1">
    <location>
        <position position="1"/>
    </location>
</feature>
<dbReference type="OrthoDB" id="2414296at2759"/>
<evidence type="ECO:0000313" key="2">
    <source>
        <dbReference type="Proteomes" id="UP000789405"/>
    </source>
</evidence>
<dbReference type="Proteomes" id="UP000789405">
    <property type="component" value="Unassembled WGS sequence"/>
</dbReference>
<dbReference type="AlphaFoldDB" id="A0A9N9CG03"/>
<comment type="caution">
    <text evidence="1">The sequence shown here is derived from an EMBL/GenBank/DDBJ whole genome shotgun (WGS) entry which is preliminary data.</text>
</comment>
<accession>A0A9N9CG03</accession>
<name>A0A9N9CG03_9GLOM</name>